<dbReference type="AlphaFoldDB" id="A0A1J9PVT7"/>
<sequence length="61" mass="6455">MAPRTNTTSCPGSTRTALYCGLWGKGVQLLTSDEEGAIGTLGTIEAKKRESPISYYEGGDD</sequence>
<name>A0A1J9PVT7_9EURO</name>
<organism evidence="1 2">
    <name type="scientific">Blastomyces percursus</name>
    <dbReference type="NCBI Taxonomy" id="1658174"/>
    <lineage>
        <taxon>Eukaryota</taxon>
        <taxon>Fungi</taxon>
        <taxon>Dikarya</taxon>
        <taxon>Ascomycota</taxon>
        <taxon>Pezizomycotina</taxon>
        <taxon>Eurotiomycetes</taxon>
        <taxon>Eurotiomycetidae</taxon>
        <taxon>Onygenales</taxon>
        <taxon>Ajellomycetaceae</taxon>
        <taxon>Blastomyces</taxon>
    </lineage>
</organism>
<accession>A0A1J9PVT7</accession>
<dbReference type="EMBL" id="LGTZ01001849">
    <property type="protein sequence ID" value="OJD20488.1"/>
    <property type="molecule type" value="Genomic_DNA"/>
</dbReference>
<keyword evidence="2" id="KW-1185">Reference proteome</keyword>
<protein>
    <submittedName>
        <fullName evidence="1">Uncharacterized protein</fullName>
    </submittedName>
</protein>
<dbReference type="VEuPathDB" id="FungiDB:ACJ73_08178"/>
<comment type="caution">
    <text evidence="1">The sequence shown here is derived from an EMBL/GenBank/DDBJ whole genome shotgun (WGS) entry which is preliminary data.</text>
</comment>
<dbReference type="Proteomes" id="UP000242791">
    <property type="component" value="Unassembled WGS sequence"/>
</dbReference>
<evidence type="ECO:0000313" key="1">
    <source>
        <dbReference type="EMBL" id="OJD20488.1"/>
    </source>
</evidence>
<reference evidence="1 2" key="1">
    <citation type="submission" date="2015-08" db="EMBL/GenBank/DDBJ databases">
        <title>Emmonsia species relationships and genome sequence.</title>
        <authorList>
            <person name="Cuomo C.A."/>
            <person name="Schwartz I.S."/>
            <person name="Kenyon C."/>
            <person name="De Hoog G.S."/>
            <person name="Govender N.P."/>
            <person name="Botha A."/>
            <person name="Moreno L."/>
            <person name="De Vries M."/>
            <person name="Munoz J.F."/>
            <person name="Stielow J.B."/>
        </authorList>
    </citation>
    <scope>NUCLEOTIDE SEQUENCE [LARGE SCALE GENOMIC DNA]</scope>
    <source>
        <strain evidence="1 2">EI222</strain>
    </source>
</reference>
<gene>
    <name evidence="1" type="ORF">ACJ73_08178</name>
</gene>
<proteinExistence type="predicted"/>
<evidence type="ECO:0000313" key="2">
    <source>
        <dbReference type="Proteomes" id="UP000242791"/>
    </source>
</evidence>